<evidence type="ECO:0000313" key="1">
    <source>
        <dbReference type="EMBL" id="PFK01014.1"/>
    </source>
</evidence>
<gene>
    <name evidence="1" type="ORF">COI98_33370</name>
</gene>
<dbReference type="Proteomes" id="UP000224413">
    <property type="component" value="Unassembled WGS sequence"/>
</dbReference>
<protein>
    <submittedName>
        <fullName evidence="1">Phage head-tail adapter protein</fullName>
    </submittedName>
</protein>
<proteinExistence type="predicted"/>
<sequence length="132" mass="15128">MVLKAYRETLNDGFLQYGYKKTKRSEGGKNVGGVFHPEGKLAYKEMSARDSDYQMVGVLTTGLDLKVKTLYPPSFKKINKNKLKVEIDEVEYDVIKVDPDSTKKYLYFYLQQVVKTGERKAEEINEGTTARD</sequence>
<comment type="caution">
    <text evidence="1">The sequence shown here is derived from an EMBL/GenBank/DDBJ whole genome shotgun (WGS) entry which is preliminary data.</text>
</comment>
<dbReference type="EMBL" id="NUWJ01000518">
    <property type="protein sequence ID" value="PFK01014.1"/>
    <property type="molecule type" value="Genomic_DNA"/>
</dbReference>
<accession>A0A9X6ZW17</accession>
<dbReference type="AlphaFoldDB" id="A0A9X6ZW17"/>
<evidence type="ECO:0000313" key="2">
    <source>
        <dbReference type="Proteomes" id="UP000224413"/>
    </source>
</evidence>
<name>A0A9X6ZW17_BACCE</name>
<reference evidence="1 2" key="1">
    <citation type="submission" date="2017-09" db="EMBL/GenBank/DDBJ databases">
        <title>Large-scale bioinformatics analysis of Bacillus genomes uncovers conserved roles of natural products in bacterial physiology.</title>
        <authorList>
            <consortium name="Agbiome Team Llc"/>
            <person name="Bleich R.M."/>
            <person name="Grubbs K.J."/>
            <person name="Santa Maria K.C."/>
            <person name="Allen S.E."/>
            <person name="Farag S."/>
            <person name="Shank E.A."/>
            <person name="Bowers A."/>
        </authorList>
    </citation>
    <scope>NUCLEOTIDE SEQUENCE [LARGE SCALE GENOMIC DNA]</scope>
    <source>
        <strain evidence="1 2">AFS083741</strain>
    </source>
</reference>
<organism evidence="1 2">
    <name type="scientific">Bacillus cereus</name>
    <dbReference type="NCBI Taxonomy" id="1396"/>
    <lineage>
        <taxon>Bacteria</taxon>
        <taxon>Bacillati</taxon>
        <taxon>Bacillota</taxon>
        <taxon>Bacilli</taxon>
        <taxon>Bacillales</taxon>
        <taxon>Bacillaceae</taxon>
        <taxon>Bacillus</taxon>
        <taxon>Bacillus cereus group</taxon>
    </lineage>
</organism>
<dbReference type="RefSeq" id="WP_098584810.1">
    <property type="nucleotide sequence ID" value="NZ_NUWJ01000518.1"/>
</dbReference>